<reference evidence="2" key="2">
    <citation type="journal article" date="2021" name="PeerJ">
        <title>Extensive microbial diversity within the chicken gut microbiome revealed by metagenomics and culture.</title>
        <authorList>
            <person name="Gilroy R."/>
            <person name="Ravi A."/>
            <person name="Getino M."/>
            <person name="Pursley I."/>
            <person name="Horton D.L."/>
            <person name="Alikhan N.F."/>
            <person name="Baker D."/>
            <person name="Gharbi K."/>
            <person name="Hall N."/>
            <person name="Watson M."/>
            <person name="Adriaenssens E.M."/>
            <person name="Foster-Nyarko E."/>
            <person name="Jarju S."/>
            <person name="Secka A."/>
            <person name="Antonio M."/>
            <person name="Oren A."/>
            <person name="Chaudhuri R.R."/>
            <person name="La Ragione R."/>
            <person name="Hildebrand F."/>
            <person name="Pallen M.J."/>
        </authorList>
    </citation>
    <scope>NUCLEOTIDE SEQUENCE</scope>
    <source>
        <strain evidence="2">10406</strain>
    </source>
</reference>
<evidence type="ECO:0000313" key="3">
    <source>
        <dbReference type="Proteomes" id="UP000886857"/>
    </source>
</evidence>
<dbReference type="Pfam" id="PF11823">
    <property type="entry name" value="Se_S_carrier"/>
    <property type="match status" value="1"/>
</dbReference>
<accession>A0A9D1NAH0</accession>
<reference evidence="2" key="1">
    <citation type="submission" date="2020-10" db="EMBL/GenBank/DDBJ databases">
        <authorList>
            <person name="Gilroy R."/>
        </authorList>
    </citation>
    <scope>NUCLEOTIDE SEQUENCE</scope>
    <source>
        <strain evidence="2">10406</strain>
    </source>
</reference>
<protein>
    <submittedName>
        <fullName evidence="2">DUF3343 domain-containing protein</fullName>
    </submittedName>
</protein>
<evidence type="ECO:0000259" key="1">
    <source>
        <dbReference type="Pfam" id="PF11823"/>
    </source>
</evidence>
<dbReference type="Proteomes" id="UP000886857">
    <property type="component" value="Unassembled WGS sequence"/>
</dbReference>
<dbReference type="AlphaFoldDB" id="A0A9D1NAH0"/>
<name>A0A9D1NAH0_9FIRM</name>
<dbReference type="EMBL" id="DVOE01000057">
    <property type="protein sequence ID" value="HIU98952.1"/>
    <property type="molecule type" value="Genomic_DNA"/>
</dbReference>
<proteinExistence type="predicted"/>
<evidence type="ECO:0000313" key="2">
    <source>
        <dbReference type="EMBL" id="HIU98952.1"/>
    </source>
</evidence>
<feature type="domain" description="Putative Se/S carrier protein-like" evidence="1">
    <location>
        <begin position="5"/>
        <end position="62"/>
    </location>
</feature>
<gene>
    <name evidence="2" type="ORF">IAC73_03815</name>
</gene>
<sequence length="82" mass="9115">MREFFVAFRSRSDALRFYEEISTYRVPAKLINTPSSAGVGCGLSVKLLAKSMGDARRVLERMRLGSVIGFFRIAENGAAVRL</sequence>
<dbReference type="InterPro" id="IPR021778">
    <property type="entry name" value="Se/S_carrier-like"/>
</dbReference>
<organism evidence="2 3">
    <name type="scientific">Candidatus Limadaptatus stercoripullorum</name>
    <dbReference type="NCBI Taxonomy" id="2840846"/>
    <lineage>
        <taxon>Bacteria</taxon>
        <taxon>Bacillati</taxon>
        <taxon>Bacillota</taxon>
        <taxon>Clostridia</taxon>
        <taxon>Eubacteriales</taxon>
        <taxon>Candidatus Limadaptatus</taxon>
    </lineage>
</organism>
<comment type="caution">
    <text evidence="2">The sequence shown here is derived from an EMBL/GenBank/DDBJ whole genome shotgun (WGS) entry which is preliminary data.</text>
</comment>